<dbReference type="InterPro" id="IPR016024">
    <property type="entry name" value="ARM-type_fold"/>
</dbReference>
<dbReference type="EMBL" id="NSKE01000003">
    <property type="protein sequence ID" value="PAU94930.1"/>
    <property type="molecule type" value="Genomic_DNA"/>
</dbReference>
<dbReference type="SUPFAM" id="SSF48371">
    <property type="entry name" value="ARM repeat"/>
    <property type="match status" value="1"/>
</dbReference>
<keyword evidence="1" id="KW-0812">Transmembrane</keyword>
<dbReference type="RefSeq" id="WP_095605797.1">
    <property type="nucleotide sequence ID" value="NZ_NSKE01000003.1"/>
</dbReference>
<feature type="transmembrane region" description="Helical" evidence="1">
    <location>
        <begin position="6"/>
        <end position="31"/>
    </location>
</feature>
<dbReference type="OrthoDB" id="1523662at2"/>
<protein>
    <recommendedName>
        <fullName evidence="4">HEAT repeat domain-containing protein</fullName>
    </recommendedName>
</protein>
<reference evidence="2 3" key="1">
    <citation type="submission" date="2017-08" db="EMBL/GenBank/DDBJ databases">
        <title>Aliifodinibius alkalisoli sp. nov., isolated from saline alkaline soil.</title>
        <authorList>
            <person name="Liu D."/>
            <person name="Zhang G."/>
        </authorList>
    </citation>
    <scope>NUCLEOTIDE SEQUENCE [LARGE SCALE GENOMIC DNA]</scope>
    <source>
        <strain evidence="2 3">WN023</strain>
    </source>
</reference>
<organism evidence="2 3">
    <name type="scientific">Fodinibius salipaludis</name>
    <dbReference type="NCBI Taxonomy" id="2032627"/>
    <lineage>
        <taxon>Bacteria</taxon>
        <taxon>Pseudomonadati</taxon>
        <taxon>Balneolota</taxon>
        <taxon>Balneolia</taxon>
        <taxon>Balneolales</taxon>
        <taxon>Balneolaceae</taxon>
        <taxon>Fodinibius</taxon>
    </lineage>
</organism>
<evidence type="ECO:0008006" key="4">
    <source>
        <dbReference type="Google" id="ProtNLM"/>
    </source>
</evidence>
<proteinExistence type="predicted"/>
<evidence type="ECO:0000313" key="2">
    <source>
        <dbReference type="EMBL" id="PAU94930.1"/>
    </source>
</evidence>
<evidence type="ECO:0000256" key="1">
    <source>
        <dbReference type="SAM" id="Phobius"/>
    </source>
</evidence>
<name>A0A2A2GCL7_9BACT</name>
<keyword evidence="1" id="KW-1133">Transmembrane helix</keyword>
<keyword evidence="1" id="KW-0472">Membrane</keyword>
<dbReference type="Proteomes" id="UP000218831">
    <property type="component" value="Unassembled WGS sequence"/>
</dbReference>
<gene>
    <name evidence="2" type="ORF">CK503_05525</name>
</gene>
<comment type="caution">
    <text evidence="2">The sequence shown here is derived from an EMBL/GenBank/DDBJ whole genome shotgun (WGS) entry which is preliminary data.</text>
</comment>
<keyword evidence="3" id="KW-1185">Reference proteome</keyword>
<accession>A0A2A2GCL7</accession>
<sequence>MFDFNIALQSLIGLTVFLTLLFFFLLGYTYWTRRKQQYWKRYEQKFRDYFFSILLDYAEQSGPPLSADDIIKKITKRTKDYTFFINLLNELDDILDGTERKRLNDLIKHPTFASFYRDKLFQSSTDSKIYACIYFQKSTHLDNRVLAKLITVSKSNNLKLAFAATKALQSAEDWSIRKSALLRFFKRTDISELMVAELLHVFDSGLAEERGQVGEALKDVLLKKIDPNVKNIIVRYMGYQQFYECGEFLYQYLKRIHYNPEKFPLIRGLITALGELYHTEADAVIKSYWKKKKSIPIRLASIKTLSTFGGEENISFLLQHLLNAEFPIRKAIIYELVTEEENRIVLLTKFIQETLRSLTDIDIRSRSHEQFDLYLDKILDITSGIKIALNHRLNKSHA</sequence>
<dbReference type="AlphaFoldDB" id="A0A2A2GCL7"/>
<evidence type="ECO:0000313" key="3">
    <source>
        <dbReference type="Proteomes" id="UP000218831"/>
    </source>
</evidence>